<proteinExistence type="predicted"/>
<dbReference type="GO" id="GO:0005524">
    <property type="term" value="F:ATP binding"/>
    <property type="evidence" value="ECO:0007669"/>
    <property type="project" value="UniProtKB-KW"/>
</dbReference>
<dbReference type="InterPro" id="IPR003593">
    <property type="entry name" value="AAA+_ATPase"/>
</dbReference>
<dbReference type="OMA" id="IGTCHGE"/>
<dbReference type="SUPFAM" id="SSF52540">
    <property type="entry name" value="P-loop containing nucleoside triphosphate hydrolases"/>
    <property type="match status" value="1"/>
</dbReference>
<evidence type="ECO:0000313" key="6">
    <source>
        <dbReference type="Proteomes" id="UP000038009"/>
    </source>
</evidence>
<evidence type="ECO:0000313" key="5">
    <source>
        <dbReference type="EMBL" id="KPI90169.1"/>
    </source>
</evidence>
<reference evidence="5 6" key="1">
    <citation type="journal article" date="2015" name="PLoS Pathog.">
        <title>Leptomonas seymouri: Adaptations to the Dixenous Life Cycle Analyzed by Genome Sequencing, Transcriptome Profiling and Co-infection with Leishmania donovani.</title>
        <authorList>
            <person name="Kraeva N."/>
            <person name="Butenko A."/>
            <person name="Hlavacova J."/>
            <person name="Kostygov A."/>
            <person name="Myskova J."/>
            <person name="Grybchuk D."/>
            <person name="Lestinova T."/>
            <person name="Votypka J."/>
            <person name="Volf P."/>
            <person name="Opperdoes F."/>
            <person name="Flegontov P."/>
            <person name="Lukes J."/>
            <person name="Yurchenko V."/>
        </authorList>
    </citation>
    <scope>NUCLEOTIDE SEQUENCE [LARGE SCALE GENOMIC DNA]</scope>
    <source>
        <strain evidence="5 6">ATCC 30220</strain>
    </source>
</reference>
<dbReference type="Gene3D" id="3.40.50.300">
    <property type="entry name" value="P-loop containing nucleotide triphosphate hydrolases"/>
    <property type="match status" value="1"/>
</dbReference>
<name>A0A0N0P8P0_LEPSE</name>
<feature type="compositionally biased region" description="Basic residues" evidence="3">
    <location>
        <begin position="536"/>
        <end position="546"/>
    </location>
</feature>
<gene>
    <name evidence="5" type="ORF">ABL78_0687</name>
</gene>
<comment type="caution">
    <text evidence="5">The sequence shown here is derived from an EMBL/GenBank/DDBJ whole genome shotgun (WGS) entry which is preliminary data.</text>
</comment>
<dbReference type="PANTHER" id="PTHR20953">
    <property type="entry name" value="KINASE-RELATED"/>
    <property type="match status" value="1"/>
</dbReference>
<feature type="compositionally biased region" description="Basic and acidic residues" evidence="3">
    <location>
        <begin position="509"/>
        <end position="521"/>
    </location>
</feature>
<dbReference type="FunFam" id="3.40.50.300:FF:002600">
    <property type="entry name" value="Predicted protein"/>
    <property type="match status" value="1"/>
</dbReference>
<evidence type="ECO:0000256" key="2">
    <source>
        <dbReference type="ARBA" id="ARBA00022840"/>
    </source>
</evidence>
<evidence type="ECO:0000256" key="1">
    <source>
        <dbReference type="ARBA" id="ARBA00022741"/>
    </source>
</evidence>
<dbReference type="InterPro" id="IPR027417">
    <property type="entry name" value="P-loop_NTPase"/>
</dbReference>
<keyword evidence="6" id="KW-1185">Reference proteome</keyword>
<dbReference type="PANTHER" id="PTHR20953:SF3">
    <property type="entry name" value="P-LOOP CONTAINING NUCLEOSIDE TRIPHOSPHATE HYDROLASES SUPERFAMILY PROTEIN"/>
    <property type="match status" value="1"/>
</dbReference>
<dbReference type="SMART" id="SM00382">
    <property type="entry name" value="AAA"/>
    <property type="match status" value="1"/>
</dbReference>
<keyword evidence="2" id="KW-0067">ATP-binding</keyword>
<accession>A0A0N0P8P0</accession>
<feature type="region of interest" description="Disordered" evidence="3">
    <location>
        <begin position="509"/>
        <end position="549"/>
    </location>
</feature>
<evidence type="ECO:0000256" key="3">
    <source>
        <dbReference type="SAM" id="MobiDB-lite"/>
    </source>
</evidence>
<dbReference type="Proteomes" id="UP000038009">
    <property type="component" value="Unassembled WGS sequence"/>
</dbReference>
<dbReference type="InterPro" id="IPR045735">
    <property type="entry name" value="Spore_III_AA_AAA+_ATPase"/>
</dbReference>
<sequence>MWASGTVIRPSRFFCVTPLLTARRGLRTKAGVNTHELLRAAEMDEPVTSTLRPPPCGMDMKYILSKVPDVSLYQRESAVWSAPNFRAAWSRLHKLYAEFLESDPERAKALLETDWNGLALCTSYAETLHLMSLLAPSLREAIVQHPLFDSAQVEEFFVHVGQDVEVRGGGGWVIQLPPPTVEELQFLVKQIGRFGSDGRGCVAHTAHRASGWRGRHGEMLGVTLRVGRYVPGVARALLPLAQTGSLLIISKAGMGKTTLLRDLASGLAQNRGMPRVTVVDTSNEIGGDGPIPLPYLGRCRRIQVPTREDQSRVMTEVIQNHTPECLIVDEIATEADAEAAWSIAQRGVRLIGTCHGETLEGLLQNRALNLLVGGAAQAFLSNEERRLRNKTKKTVLERPFSAPFQFVVELHLRNKAHLYVDVNKAVDLVLDDQSARGNASVGGSVDLREPLPPHIERLLELQGKQKRQLERGLERDGLDAGDAYSVGDAFEELPSQAVNIDSDGYAIASERRGRDTSREDASAGVLSYGTRSSSGHSRKSVRHRQRKSVDEELYKEIRGFF</sequence>
<evidence type="ECO:0000259" key="4">
    <source>
        <dbReference type="SMART" id="SM00382"/>
    </source>
</evidence>
<keyword evidence="1" id="KW-0547">Nucleotide-binding</keyword>
<protein>
    <submittedName>
        <fullName evidence="5">Putative YCF45</fullName>
    </submittedName>
</protein>
<dbReference type="Pfam" id="PF19568">
    <property type="entry name" value="Spore_III_AA"/>
    <property type="match status" value="1"/>
</dbReference>
<dbReference type="VEuPathDB" id="TriTrypDB:Lsey_0009_0180"/>
<feature type="domain" description="AAA+ ATPase" evidence="4">
    <location>
        <begin position="242"/>
        <end position="374"/>
    </location>
</feature>
<dbReference type="OrthoDB" id="26838at2759"/>
<dbReference type="AlphaFoldDB" id="A0A0N0P8P0"/>
<organism evidence="5 6">
    <name type="scientific">Leptomonas seymouri</name>
    <dbReference type="NCBI Taxonomy" id="5684"/>
    <lineage>
        <taxon>Eukaryota</taxon>
        <taxon>Discoba</taxon>
        <taxon>Euglenozoa</taxon>
        <taxon>Kinetoplastea</taxon>
        <taxon>Metakinetoplastina</taxon>
        <taxon>Trypanosomatida</taxon>
        <taxon>Trypanosomatidae</taxon>
        <taxon>Leishmaniinae</taxon>
        <taxon>Leptomonas</taxon>
    </lineage>
</organism>
<dbReference type="EMBL" id="LJSK01000009">
    <property type="protein sequence ID" value="KPI90169.1"/>
    <property type="molecule type" value="Genomic_DNA"/>
</dbReference>